<dbReference type="GeneID" id="20713578"/>
<dbReference type="VEuPathDB" id="PiroplasmaDB:TOT_010000690"/>
<gene>
    <name evidence="3" type="ORF">TOT_010000690</name>
</gene>
<feature type="region of interest" description="Disordered" evidence="1">
    <location>
        <begin position="709"/>
        <end position="732"/>
    </location>
</feature>
<dbReference type="PROSITE" id="PS50011">
    <property type="entry name" value="PROTEIN_KINASE_DOM"/>
    <property type="match status" value="1"/>
</dbReference>
<dbReference type="GO" id="GO:0044773">
    <property type="term" value="P:mitotic DNA damage checkpoint signaling"/>
    <property type="evidence" value="ECO:0007669"/>
    <property type="project" value="TreeGrafter"/>
</dbReference>
<dbReference type="InterPro" id="IPR008271">
    <property type="entry name" value="Ser/Thr_kinase_AS"/>
</dbReference>
<accession>J4D5X5</accession>
<sequence>MKELPSSCFRSRKGAARKNNKCKIAASEIRECEVEVPLENVPRICSSGTIGNKHTDYEKENSSQHDERESRPARSSQLKPVRSKVDEDKPEEVSCIEERGADVYEKDVRLEVEARKTTTVGGSVSYGDNLGSSVYSAAGKNDNKLEDKLDIYPNVEEVIELYRRDEKPVSYNKLDDIYNIEKVGDFDIYPKSKQYSNLEFTNLSYRAKSDKEVPKIEDVISLYSKGSTVQKKKDSSRSTSSSHKEDQKQGVTVERTSKGTTEALVKEGEAEESPGDNSALRGSKSPSKSPTSSPAKPPAKSPSVKSSPKMRAANKEQDSVSEGVKSQQSSFRTSINEKRARDETKSQTMTSKNAKRKKRGNNWYKNKNKQRQEQEELVGWTKQTSKKMYEHNLMEDSEEGHQSVGTGGSGSRVKGHKYSSFTKSNYDCGGYIQIKYDDELYKYTEAKGVQPEGSFGSTIRHSSMEEGAVGNEEPTITDVFRQNFHLYNDRELINDFNSKYFMENYCLNYNPVTFLTDNQNESDYKGEYGGIDSSNDDNEKYSSAGEHTDNQYSSSSYDNESGAQDSESNERMDSDLSSNNGIDGQYDLNEFREVKSRSGEGQGGREEAHSQGQSQRQSSSKGYVVSNNKVHDLLTRCVAKLGETPEMSSTESLSRVLKIPEMYLETAEQVDVEDLETLRHMEIDLLKSYKKVLTKARVLLDKDKELKRKYSKQISEREKSGRETSKAKRREQNIQTVDLVTYVLSVANMKKRRRKEGSPKKGPESKSAGEEKAQFMRRSGSGSEGESLPSGSQLSSGEGVESLGRRLGSSPTSAVVIGGRNDIRKEGTEGEGTEEAGVERGAHVEEQPREPSGQEDGPGVSGGLSNYQALMKRYECQEARRWLANEYERMERQDFMNFIRDMDETTNTTSSSESSCYSNTLTMSNDHEEDKEDHEPREKEDQYRDVLLGDFKNFYYEERAAENEGADLKQEDLSQMIETMEEQEHTAMETMLDAQHYAVTETVADDAHNDDPARETMVDVQNSTVIGTLEDSQDAVLEPLGDATQGAATETAGYVEENAAAESLEDPNQGVVLESLQDYEQEPIMVPLNDSHHDLVIENMGYVQLGQDEEAAAGSQSDGVAEPTTGARQELQMESLPDSPQEAVCPEQDTVAEATIDPDQAATTETMEYAKEGPVIESFDGPNREAVVEAVQDSQPDVVMVDSQQDVAIVDSQPDSAMVDSQPDGPLIDSQQDVAMVDSQPDSAMVDSQPDGQIMDLQNDGQIMDLQNDRQIMDLQNDGQIMESQPDSAMVDSQSEPVIESIADAQQEAVDSQQEVADQQSPEAQKEERSKREQDETAKSGLYKRRFNKEFRIKKNQKPKSSLSLIKTFNINSKNQVSTPVASSLASSVNASSLLSSSLSVANNGAVGASNLGAVSTSVPITLGASTVNLAGFSIASPKLANFVTTSAGSAIVEKREEEEEDMMNISTPKNKKFTNVNLKCLEMIRSNSDKLVRTINCTFINKRSKNHMPSSLNKDKDNKRNILLNPTNRVNREDEGRVLMERSKRKRSIGDNWVSEMWNDNINVITCKKMKLGHGSFSTVSLAILRIIQPYTPNSESISGGSNSISVTTKSNDNGSSSNISVTGKSSSNNSWGDSRTAAGKAGVSVVAGGSNARIVDVDGSGAGVANTNTGAGNTVANTTIGAITTVFNTGAIATVANTTDTNVNATIGSGNTVDTTTGTNANVNTGAIAKTTTSAGNTEFNGAEDSSNSESDMLSTVTVNRNTETETKEGEKKRLLYECAIKNISDNYGELSRYQYIREKEMMLHYNQHVLKPISYRILYSPNNEKIYQLLLPRAKGDLLTMLNKLIIYRTNLMYNLLYASTSSSKVNGKEVADSTSRIVRSPIYTSARNVMSGIEGINARGVKAAAEGIVSGVGKGSKYVGEGTCVSKRVKAGMDCGNAGTMRGTKGGQEAPAKSGKVGEGSPDKNINLEEFMKRALEGTNRLYGLFEVEIKYLLIQIISGLAFIHMCFQGNILRHTDIKLTNILVFCEEEDRHKPLKWHLNLADFGCSALIKPNQYFNQIQHLYSTLNGLATSSYAYRSSAAKESVYREGLYVERNREESSWEKYMKEWHDQLHHQLLSYNIGTLRYNSPESLLYDQYLNKRLNNNSQLLNILYQDVVSAPVGLDVPAEEASEVSSSSHRAQKEAETRSCTDSSDENVPMKETTLDGIKYIRVDSKSDMWSLGIILSELIKYSIKDNGKVEEELRNNGKLDTFSTYINSLSLNVELSEKTMRNRSKEIRTRLYNRMGNGVFYNRLSSHLNTRKKSKKQFLNNPNYANKDNFGNKEKYAKDKEQVDKENRLLSIYINNVCNNTFEVRRRKMRELYGAEELEGVSDELFDLLVNLLAYEPEQRMHSTEALGHPLFDNSEHVFELVDATNSSFVNKLLSVYTLNTSTKMLGASKGGLGAASRSGSSNATTPSTGSRVEGASGAGATGGVDYDEELYNDGELDSYSWYKGPLYYYFSTYEAAKSAPEPVTSASSATDVFNIYKLEFDILQKRQRELFDDDSFLFKLLDNIKNKYRLNYRQLTSTHTSYLLAREIIKHKKTN</sequence>
<feature type="region of interest" description="Disordered" evidence="1">
    <location>
        <begin position="224"/>
        <end position="382"/>
    </location>
</feature>
<dbReference type="Proteomes" id="UP000003786">
    <property type="component" value="Chromosome 1"/>
</dbReference>
<feature type="region of interest" description="Disordered" evidence="1">
    <location>
        <begin position="905"/>
        <end position="941"/>
    </location>
</feature>
<dbReference type="PANTHER" id="PTHR44167">
    <property type="entry name" value="OVARIAN-SPECIFIC SERINE/THREONINE-PROTEIN KINASE LOK-RELATED"/>
    <property type="match status" value="1"/>
</dbReference>
<dbReference type="SUPFAM" id="SSF56112">
    <property type="entry name" value="Protein kinase-like (PK-like)"/>
    <property type="match status" value="1"/>
</dbReference>
<feature type="compositionally biased region" description="Low complexity" evidence="1">
    <location>
        <begin position="779"/>
        <end position="799"/>
    </location>
</feature>
<feature type="compositionally biased region" description="Polar residues" evidence="1">
    <location>
        <begin position="1608"/>
        <end position="1635"/>
    </location>
</feature>
<feature type="region of interest" description="Disordered" evidence="1">
    <location>
        <begin position="2314"/>
        <end position="2333"/>
    </location>
</feature>
<dbReference type="STRING" id="869250.J4D5X5"/>
<dbReference type="PROSITE" id="PS00108">
    <property type="entry name" value="PROTEIN_KINASE_ST"/>
    <property type="match status" value="1"/>
</dbReference>
<protein>
    <recommendedName>
        <fullName evidence="2">Protein kinase domain-containing protein</fullName>
    </recommendedName>
</protein>
<feature type="compositionally biased region" description="Basic residues" evidence="1">
    <location>
        <begin position="10"/>
        <end position="20"/>
    </location>
</feature>
<name>J4D5X5_THEOR</name>
<feature type="region of interest" description="Disordered" evidence="1">
    <location>
        <begin position="748"/>
        <end position="864"/>
    </location>
</feature>
<feature type="domain" description="Protein kinase" evidence="2">
    <location>
        <begin position="1703"/>
        <end position="2407"/>
    </location>
</feature>
<feature type="compositionally biased region" description="Polar residues" evidence="1">
    <location>
        <begin position="1309"/>
        <end position="1323"/>
    </location>
</feature>
<feature type="compositionally biased region" description="Polar residues" evidence="1">
    <location>
        <begin position="550"/>
        <end position="566"/>
    </location>
</feature>
<feature type="region of interest" description="Disordered" evidence="1">
    <location>
        <begin position="1596"/>
        <end position="1638"/>
    </location>
</feature>
<dbReference type="OrthoDB" id="364921at2759"/>
<feature type="compositionally biased region" description="Basic and acidic residues" evidence="1">
    <location>
        <begin position="53"/>
        <end position="72"/>
    </location>
</feature>
<feature type="compositionally biased region" description="Polar residues" evidence="1">
    <location>
        <begin position="1737"/>
        <end position="1757"/>
    </location>
</feature>
<feature type="region of interest" description="Disordered" evidence="1">
    <location>
        <begin position="43"/>
        <end position="93"/>
    </location>
</feature>
<feature type="region of interest" description="Disordered" evidence="1">
    <location>
        <begin position="1110"/>
        <end position="1144"/>
    </location>
</feature>
<feature type="region of interest" description="Disordered" evidence="1">
    <location>
        <begin position="1"/>
        <end position="20"/>
    </location>
</feature>
<evidence type="ECO:0000259" key="2">
    <source>
        <dbReference type="PROSITE" id="PS50011"/>
    </source>
</evidence>
<feature type="region of interest" description="Disordered" evidence="1">
    <location>
        <begin position="2448"/>
        <end position="2477"/>
    </location>
</feature>
<reference evidence="3 4" key="1">
    <citation type="journal article" date="2012" name="MBio">
        <title>Comparative genome analysis of three eukaryotic parasites with differing abilities to transform leukocytes reveals key mediators of Theileria-induced leukocyte transformation.</title>
        <authorList>
            <person name="Hayashida K."/>
            <person name="Hara Y."/>
            <person name="Abe T."/>
            <person name="Yamasaki C."/>
            <person name="Toyoda A."/>
            <person name="Kosuge T."/>
            <person name="Suzuki Y."/>
            <person name="Sato Y."/>
            <person name="Kawashima S."/>
            <person name="Katayama T."/>
            <person name="Wakaguri H."/>
            <person name="Inoue N."/>
            <person name="Homma K."/>
            <person name="Tada-Umezaki M."/>
            <person name="Yagi Y."/>
            <person name="Fujii Y."/>
            <person name="Habara T."/>
            <person name="Kanehisa M."/>
            <person name="Watanabe H."/>
            <person name="Ito K."/>
            <person name="Gojobori T."/>
            <person name="Sugawara H."/>
            <person name="Imanishi T."/>
            <person name="Weir W."/>
            <person name="Gardner M."/>
            <person name="Pain A."/>
            <person name="Shiels B."/>
            <person name="Hattori M."/>
            <person name="Nene V."/>
            <person name="Sugimoto C."/>
        </authorList>
    </citation>
    <scope>NUCLEOTIDE SEQUENCE [LARGE SCALE GENOMIC DNA]</scope>
    <source>
        <strain evidence="3 4">Shintoku</strain>
    </source>
</reference>
<dbReference type="eggNOG" id="ENOG502SQWS">
    <property type="taxonomic scope" value="Eukaryota"/>
</dbReference>
<keyword evidence="4" id="KW-1185">Reference proteome</keyword>
<evidence type="ECO:0000256" key="1">
    <source>
        <dbReference type="SAM" id="MobiDB-lite"/>
    </source>
</evidence>
<feature type="compositionally biased region" description="Basic and acidic residues" evidence="1">
    <location>
        <begin position="1324"/>
        <end position="1338"/>
    </location>
</feature>
<feature type="region of interest" description="Disordered" evidence="1">
    <location>
        <begin position="395"/>
        <end position="414"/>
    </location>
</feature>
<feature type="compositionally biased region" description="Low complexity" evidence="1">
    <location>
        <begin position="905"/>
        <end position="922"/>
    </location>
</feature>
<feature type="compositionally biased region" description="Polar residues" evidence="1">
    <location>
        <begin position="324"/>
        <end position="334"/>
    </location>
</feature>
<dbReference type="RefSeq" id="XP_009689531.1">
    <property type="nucleotide sequence ID" value="XM_009691236.1"/>
</dbReference>
<feature type="compositionally biased region" description="Basic and acidic residues" evidence="1">
    <location>
        <begin position="837"/>
        <end position="849"/>
    </location>
</feature>
<dbReference type="GO" id="GO:0004674">
    <property type="term" value="F:protein serine/threonine kinase activity"/>
    <property type="evidence" value="ECO:0007669"/>
    <property type="project" value="TreeGrafter"/>
</dbReference>
<proteinExistence type="predicted"/>
<evidence type="ECO:0000313" key="3">
    <source>
        <dbReference type="EMBL" id="BAM39230.1"/>
    </source>
</evidence>
<feature type="compositionally biased region" description="Basic and acidic residues" evidence="1">
    <location>
        <begin position="335"/>
        <end position="345"/>
    </location>
</feature>
<feature type="region of interest" description="Disordered" evidence="1">
    <location>
        <begin position="1945"/>
        <end position="1965"/>
    </location>
</feature>
<feature type="compositionally biased region" description="Basic and acidic residues" evidence="1">
    <location>
        <begin position="756"/>
        <end position="774"/>
    </location>
</feature>
<dbReference type="OMA" id="QNDGQIM"/>
<dbReference type="InterPro" id="IPR000719">
    <property type="entry name" value="Prot_kinase_dom"/>
</dbReference>
<feature type="compositionally biased region" description="Low complexity" evidence="1">
    <location>
        <begin position="1596"/>
        <end position="1607"/>
    </location>
</feature>
<dbReference type="EMBL" id="AP011946">
    <property type="protein sequence ID" value="BAM39230.1"/>
    <property type="molecule type" value="Genomic_DNA"/>
</dbReference>
<dbReference type="InterPro" id="IPR011009">
    <property type="entry name" value="Kinase-like_dom_sf"/>
</dbReference>
<dbReference type="Gene3D" id="1.10.510.10">
    <property type="entry name" value="Transferase(Phosphotransferase) domain 1"/>
    <property type="match status" value="1"/>
</dbReference>
<dbReference type="GO" id="GO:0005524">
    <property type="term" value="F:ATP binding"/>
    <property type="evidence" value="ECO:0007669"/>
    <property type="project" value="InterPro"/>
</dbReference>
<feature type="compositionally biased region" description="Low complexity" evidence="1">
    <location>
        <begin position="2450"/>
        <end position="2459"/>
    </location>
</feature>
<dbReference type="KEGG" id="tot:TOT_010000690"/>
<organism evidence="3 4">
    <name type="scientific">Theileria orientalis strain Shintoku</name>
    <dbReference type="NCBI Taxonomy" id="869250"/>
    <lineage>
        <taxon>Eukaryota</taxon>
        <taxon>Sar</taxon>
        <taxon>Alveolata</taxon>
        <taxon>Apicomplexa</taxon>
        <taxon>Aconoidasida</taxon>
        <taxon>Piroplasmida</taxon>
        <taxon>Theileriidae</taxon>
        <taxon>Theileria</taxon>
    </lineage>
</organism>
<dbReference type="GO" id="GO:0005634">
    <property type="term" value="C:nucleus"/>
    <property type="evidence" value="ECO:0007669"/>
    <property type="project" value="TreeGrafter"/>
</dbReference>
<feature type="compositionally biased region" description="Basic and acidic residues" evidence="1">
    <location>
        <begin position="925"/>
        <end position="941"/>
    </location>
</feature>
<feature type="region of interest" description="Disordered" evidence="1">
    <location>
        <begin position="525"/>
        <end position="626"/>
    </location>
</feature>
<feature type="region of interest" description="Disordered" evidence="1">
    <location>
        <begin position="2173"/>
        <end position="2202"/>
    </location>
</feature>
<feature type="region of interest" description="Disordered" evidence="1">
    <location>
        <begin position="1309"/>
        <end position="1342"/>
    </location>
</feature>
<feature type="compositionally biased region" description="Low complexity" evidence="1">
    <location>
        <begin position="610"/>
        <end position="620"/>
    </location>
</feature>
<feature type="region of interest" description="Disordered" evidence="1">
    <location>
        <begin position="1737"/>
        <end position="1768"/>
    </location>
</feature>
<dbReference type="PANTHER" id="PTHR44167:SF24">
    <property type="entry name" value="SERINE_THREONINE-PROTEIN KINASE CHK2"/>
    <property type="match status" value="1"/>
</dbReference>
<dbReference type="SMART" id="SM00220">
    <property type="entry name" value="S_TKc"/>
    <property type="match status" value="1"/>
</dbReference>
<feature type="compositionally biased region" description="Basic and acidic residues" evidence="1">
    <location>
        <begin position="589"/>
        <end position="609"/>
    </location>
</feature>
<feature type="compositionally biased region" description="Basic and acidic residues" evidence="1">
    <location>
        <begin position="231"/>
        <end position="248"/>
    </location>
</feature>
<evidence type="ECO:0000313" key="4">
    <source>
        <dbReference type="Proteomes" id="UP000003786"/>
    </source>
</evidence>
<feature type="compositionally biased region" description="Low complexity" evidence="1">
    <location>
        <begin position="283"/>
        <end position="294"/>
    </location>
</feature>